<dbReference type="InterPro" id="IPR003961">
    <property type="entry name" value="FN3_dom"/>
</dbReference>
<feature type="signal peptide" evidence="1">
    <location>
        <begin position="1"/>
        <end position="28"/>
    </location>
</feature>
<dbReference type="Gene3D" id="3.30.1920.20">
    <property type="match status" value="3"/>
</dbReference>
<dbReference type="Gene3D" id="2.60.40.10">
    <property type="entry name" value="Immunoglobulins"/>
    <property type="match status" value="14"/>
</dbReference>
<keyword evidence="1" id="KW-0732">Signal</keyword>
<comment type="caution">
    <text evidence="3">The sequence shown here is derived from an EMBL/GenBank/DDBJ whole genome shotgun (WGS) entry which is preliminary data.</text>
</comment>
<evidence type="ECO:0000259" key="2">
    <source>
        <dbReference type="PROSITE" id="PS50853"/>
    </source>
</evidence>
<gene>
    <name evidence="3" type="ORF">ACJDUH_12925</name>
</gene>
<feature type="chain" id="PRO_5046167131" evidence="1">
    <location>
        <begin position="29"/>
        <end position="1625"/>
    </location>
</feature>
<dbReference type="InterPro" id="IPR013783">
    <property type="entry name" value="Ig-like_fold"/>
</dbReference>
<dbReference type="NCBIfam" id="NF047446">
    <property type="entry name" value="barrel_OmpL47"/>
    <property type="match status" value="3"/>
</dbReference>
<dbReference type="SMART" id="SM00060">
    <property type="entry name" value="FN3"/>
    <property type="match status" value="13"/>
</dbReference>
<reference evidence="3 4" key="1">
    <citation type="submission" date="2024-11" db="EMBL/GenBank/DDBJ databases">
        <authorList>
            <person name="Heng Y.C."/>
            <person name="Lim A.C.H."/>
            <person name="Lee J.K.Y."/>
            <person name="Kittelmann S."/>
        </authorList>
    </citation>
    <scope>NUCLEOTIDE SEQUENCE [LARGE SCALE GENOMIC DNA]</scope>
    <source>
        <strain evidence="3 4">WILCCON 0202</strain>
    </source>
</reference>
<keyword evidence="4" id="KW-1185">Reference proteome</keyword>
<accession>A0ABW8TTY3</accession>
<dbReference type="PROSITE" id="PS50853">
    <property type="entry name" value="FN3"/>
    <property type="match status" value="1"/>
</dbReference>
<sequence>MKKRFFSSVLFFVSLLLALQLAFPSVYASALTTDNTVLPPSNLSIQLTTPSDVKLTWSSVYQATGYNVYGILDGQLKLLGTTTSTSYTFSNLPEGSFSYVVSTLSAVGESGPCAPVSANITYPTMAAPTNLTYKIQNGNDVVLSWTTSQYAQTYNVYQITADGQQTLVASTKTSSYTLTNTAEGNYTYAVSSVNSLYGESSLSGNIQVQVTFPIMTAPNNFNYSISNGNDITLKWNAVSYAATYKIYQIVDGQKVLKSTATGTSISYTNMPAGDYVYEIHSFSDRFGESQDGSLASFTLVLPIMQTPGNLTYTMANGNDITLKWGTVPYATAYKVYQIANGQETLISTLTGTTVTYTNKPAGDYVYEVRSYSDRFGESQDGSQTSFTLILPTMQAPGNLTYSITNGNDITLSFGTVPYVTNYKVYQIVNGQKVLKSTLTGTTITYTNMTGGDYNFEIHSYSTRFGESIDGSSIAFTLVTPVMQPPANVMQTIKNATDFTLSWDVSTYAASYKIYQIINGVPILKSTVTGTTVSFTNMLPGQYDYEIHSYSARFGESVDSSNVTVNLNGQVLQAPTNLTYSILNGNDINLKWTAAPYATSYKIYQVINGQAVLKQTVTTTSVTFTNMPEGDYDYIVDSVSTLLGESPIGAETTFSLVLPTMTAPSNFAYKLQNVNDVVLTWSPVTYAGSYKIYELIDNQLVLKTTVTSTTATLTNVAEGNHTYVVTSVSSRFGESADGSQVSLSVFFPIMQAPANLTYTIANGNDITLKWTASTYAASYNVYQIIDGQKILKQTVTGTSVTFANMPQGDYSYEVDSYSTRFGESPIGSQVNLTLVYPTMQAPANLTYTMANGNDITLKWTASSYAASYKVYQIINDQKVLKQTVTGTSVTFTNMPQGDYSYEVDSYSTRFGESPKGSQINLTLVFPTMQAPTNLTNSIANGNDITLRWTASSYATAYNVYQIIDGQKVLKQTLTGVSITFTNMPQGDYSYEVDSFSTRFGESPIGSTINFTLTWPVVSSPTLSAAVINVNNITFSWQAVSWANEYRIYEVTNGTLQLIYKGTALTYKVYNLSEATHVYQITAYSTRFGESALSNPLTETIIYPIMQSPAVNINVLDKTSAQLTWNFITYANGYNIYEIINGVPALLVKNLNNLSYTFSNLSYENHQYYVTSYSNSFGESDPSSIVLAKLVVDTVPPITSINAPTNWTNQNSLNITLTATDNETGIAKTFYSIDGSGYIEGNSFIVQGEGIHKISFYSVDNAGNVEAINTVYVKIDKTAPVTTSNSPVGWSKDDVTINLTTADSLSGAAKTFYSIDGSDYIEGNSFIVQGEGIHKISFYSVDNAGNVEAINTVYVKIDKTAPVTTSNSPAGWSKDDVTINLTAADSLSGAAKTFYSIDGSDYIEGNSFIVQGEGIHKITFYSVDNAGNKEALNTAYVKIDKTAPTITMNLSNEYKLGSTLLLNYIANDNLSGVVNEKVIVFGPNDTIGKVITNGSSIQFDKPGVYTIIITVTDAAGNSTTVQKQFTVYIPATIEITPIVVKGNNGVFTVRVDLPSGYSTQGFDLNTATLNGVNALTSNNGYYNQAKLGQFKFERSDFNLTAPEMVVEFRCYINGYLVVGQTTVKVQK</sequence>
<protein>
    <submittedName>
        <fullName evidence="3">OmpL47-type beta-barrel domain-containing protein</fullName>
    </submittedName>
</protein>
<name>A0ABW8TTY3_9CLOT</name>
<evidence type="ECO:0000256" key="1">
    <source>
        <dbReference type="SAM" id="SignalP"/>
    </source>
</evidence>
<dbReference type="InterPro" id="IPR036116">
    <property type="entry name" value="FN3_sf"/>
</dbReference>
<proteinExistence type="predicted"/>
<dbReference type="EMBL" id="JBJHZY010000002">
    <property type="protein sequence ID" value="MFL0268994.1"/>
    <property type="molecule type" value="Genomic_DNA"/>
</dbReference>
<dbReference type="SUPFAM" id="SSF49265">
    <property type="entry name" value="Fibronectin type III"/>
    <property type="match status" value="5"/>
</dbReference>
<organism evidence="3 4">
    <name type="scientific">Candidatus Clostridium radicumherbarum</name>
    <dbReference type="NCBI Taxonomy" id="3381662"/>
    <lineage>
        <taxon>Bacteria</taxon>
        <taxon>Bacillati</taxon>
        <taxon>Bacillota</taxon>
        <taxon>Clostridia</taxon>
        <taxon>Eubacteriales</taxon>
        <taxon>Clostridiaceae</taxon>
        <taxon>Clostridium</taxon>
    </lineage>
</organism>
<evidence type="ECO:0000313" key="4">
    <source>
        <dbReference type="Proteomes" id="UP001623661"/>
    </source>
</evidence>
<evidence type="ECO:0000313" key="3">
    <source>
        <dbReference type="EMBL" id="MFL0268994.1"/>
    </source>
</evidence>
<dbReference type="Proteomes" id="UP001623661">
    <property type="component" value="Unassembled WGS sequence"/>
</dbReference>
<dbReference type="InterPro" id="IPR058094">
    <property type="entry name" value="Ig-like_OmpL47-like"/>
</dbReference>
<feature type="domain" description="Fibronectin type-III" evidence="2">
    <location>
        <begin position="39"/>
        <end position="124"/>
    </location>
</feature>
<dbReference type="RefSeq" id="WP_406765613.1">
    <property type="nucleotide sequence ID" value="NZ_JBJHZY010000002.1"/>
</dbReference>